<evidence type="ECO:0000313" key="5">
    <source>
        <dbReference type="Proteomes" id="UP000232638"/>
    </source>
</evidence>
<dbReference type="GO" id="GO:0016887">
    <property type="term" value="F:ATP hydrolysis activity"/>
    <property type="evidence" value="ECO:0007669"/>
    <property type="project" value="TreeGrafter"/>
</dbReference>
<keyword evidence="1" id="KW-0547">Nucleotide-binding</keyword>
<dbReference type="AlphaFoldDB" id="A0A2K8UJ95"/>
<dbReference type="KEGG" id="tsy:THSYN_30565"/>
<accession>A0A2K8UJ95</accession>
<dbReference type="InterPro" id="IPR027417">
    <property type="entry name" value="P-loop_NTPase"/>
</dbReference>
<dbReference type="InterPro" id="IPR050625">
    <property type="entry name" value="ParA/MinD_ATPase"/>
</dbReference>
<dbReference type="Proteomes" id="UP000232638">
    <property type="component" value="Plasmid pTs417"/>
</dbReference>
<proteinExistence type="predicted"/>
<dbReference type="Gene3D" id="3.40.50.300">
    <property type="entry name" value="P-loop containing nucleotide triphosphate hydrolases"/>
    <property type="match status" value="1"/>
</dbReference>
<reference evidence="4 5" key="1">
    <citation type="submission" date="2017-03" db="EMBL/GenBank/DDBJ databases">
        <title>Complete genome sequence of Candidatus 'Thiodictyon syntrophicum' sp. nov. strain Cad16T, a photolithoautotroph purple sulfur bacterium isolated from an alpine meromictic lake.</title>
        <authorList>
            <person name="Luedin S.M."/>
            <person name="Pothier J.F."/>
            <person name="Danza F."/>
            <person name="Storelli N."/>
            <person name="Wittwer M."/>
            <person name="Tonolla M."/>
        </authorList>
    </citation>
    <scope>NUCLEOTIDE SEQUENCE [LARGE SCALE GENOMIC DNA]</scope>
    <source>
        <strain evidence="4 5">Cad16T</strain>
        <plasmid evidence="5">Plasmid pts417</plasmid>
    </source>
</reference>
<sequence length="448" mass="49306">MKPVRFNAALRRAAELAVAEWLPQGRHVRLIRDVYGRLRFAVNTEKSACPVAIINRLEAASQDLGAFTAPGGVLFRDDFADPDALFGHEDWHCTVVPGSESEDGTVAPEIVIDLLDRQITGQDWLHTPREAETEGNQPPRIVFYGVKGGVGRSTALAMLAYRLARDGKRVLLIDFDLESPGLSGLLLPPERMAAFGLVDWFVEDAVGQAEGVLQDIISDSPLADHTTGSIRVVATMGQGETAYLAKLARVYADVPRHQGPERFASRMQRVVTELEAQEQPDVVLIDSRAGLHDLAAIAIAGLSTVALLFATDAPQNWQGYGQLFSHWQRRPEVLRHVRKRLAIVQALFPETDQQARAASFQQHAYDLFADTMYDQIEPGADTPLDAFTFDLGDEDAPHFPLRVRWSQRLQEFDSLLPVEKGGVSDADIESAFGPFFDAVTSLVENVSG</sequence>
<geneLocation type="plasmid" evidence="5">
    <name>pts417</name>
</geneLocation>
<dbReference type="PANTHER" id="PTHR43384:SF6">
    <property type="entry name" value="SEPTUM SITE-DETERMINING PROTEIN MIND HOMOLOG, CHLOROPLASTIC"/>
    <property type="match status" value="1"/>
</dbReference>
<dbReference type="Pfam" id="PF01656">
    <property type="entry name" value="CbiA"/>
    <property type="match status" value="1"/>
</dbReference>
<organism evidence="4 5">
    <name type="scientific">Candidatus Thiodictyon syntrophicum</name>
    <dbReference type="NCBI Taxonomy" id="1166950"/>
    <lineage>
        <taxon>Bacteria</taxon>
        <taxon>Pseudomonadati</taxon>
        <taxon>Pseudomonadota</taxon>
        <taxon>Gammaproteobacteria</taxon>
        <taxon>Chromatiales</taxon>
        <taxon>Chromatiaceae</taxon>
        <taxon>Thiodictyon</taxon>
    </lineage>
</organism>
<dbReference type="GO" id="GO:0009898">
    <property type="term" value="C:cytoplasmic side of plasma membrane"/>
    <property type="evidence" value="ECO:0007669"/>
    <property type="project" value="TreeGrafter"/>
</dbReference>
<dbReference type="GO" id="GO:0005524">
    <property type="term" value="F:ATP binding"/>
    <property type="evidence" value="ECO:0007669"/>
    <property type="project" value="UniProtKB-KW"/>
</dbReference>
<keyword evidence="4" id="KW-0614">Plasmid</keyword>
<dbReference type="PANTHER" id="PTHR43384">
    <property type="entry name" value="SEPTUM SITE-DETERMINING PROTEIN MIND HOMOLOG, CHLOROPLASTIC-RELATED"/>
    <property type="match status" value="1"/>
</dbReference>
<protein>
    <recommendedName>
        <fullName evidence="3">CobQ/CobB/MinD/ParA nucleotide binding domain-containing protein</fullName>
    </recommendedName>
</protein>
<dbReference type="OrthoDB" id="9804460at2"/>
<dbReference type="GO" id="GO:0005829">
    <property type="term" value="C:cytosol"/>
    <property type="evidence" value="ECO:0007669"/>
    <property type="project" value="TreeGrafter"/>
</dbReference>
<name>A0A2K8UJ95_9GAMM</name>
<evidence type="ECO:0000313" key="4">
    <source>
        <dbReference type="EMBL" id="AUB85251.1"/>
    </source>
</evidence>
<dbReference type="InterPro" id="IPR002586">
    <property type="entry name" value="CobQ/CobB/MinD/ParA_Nub-bd_dom"/>
</dbReference>
<keyword evidence="5" id="KW-1185">Reference proteome</keyword>
<evidence type="ECO:0000256" key="1">
    <source>
        <dbReference type="ARBA" id="ARBA00022741"/>
    </source>
</evidence>
<dbReference type="SUPFAM" id="SSF52540">
    <property type="entry name" value="P-loop containing nucleoside triphosphate hydrolases"/>
    <property type="match status" value="1"/>
</dbReference>
<dbReference type="RefSeq" id="WP_100922887.1">
    <property type="nucleotide sequence ID" value="NZ_CP020371.1"/>
</dbReference>
<gene>
    <name evidence="4" type="ORF">THSYN_30565</name>
</gene>
<dbReference type="GO" id="GO:0051782">
    <property type="term" value="P:negative regulation of cell division"/>
    <property type="evidence" value="ECO:0007669"/>
    <property type="project" value="TreeGrafter"/>
</dbReference>
<evidence type="ECO:0000256" key="2">
    <source>
        <dbReference type="ARBA" id="ARBA00022840"/>
    </source>
</evidence>
<keyword evidence="2" id="KW-0067">ATP-binding</keyword>
<feature type="domain" description="CobQ/CobB/MinD/ParA nucleotide binding" evidence="3">
    <location>
        <begin position="141"/>
        <end position="225"/>
    </location>
</feature>
<dbReference type="NCBIfam" id="NF047398">
    <property type="entry name" value="AAA_KGGVGR"/>
    <property type="match status" value="1"/>
</dbReference>
<dbReference type="EMBL" id="CP020371">
    <property type="protein sequence ID" value="AUB85251.1"/>
    <property type="molecule type" value="Genomic_DNA"/>
</dbReference>
<evidence type="ECO:0000259" key="3">
    <source>
        <dbReference type="Pfam" id="PF01656"/>
    </source>
</evidence>